<evidence type="ECO:0000313" key="8">
    <source>
        <dbReference type="EMBL" id="KUG03075.1"/>
    </source>
</evidence>
<comment type="cofactor">
    <cofactor evidence="1">
        <name>[4Fe-4S] cluster</name>
        <dbReference type="ChEBI" id="CHEBI:49883"/>
    </cofactor>
</comment>
<reference evidence="8" key="1">
    <citation type="journal article" date="2015" name="Proc. Natl. Acad. Sci. U.S.A.">
        <title>Networks of energetic and metabolic interactions define dynamics in microbial communities.</title>
        <authorList>
            <person name="Embree M."/>
            <person name="Liu J.K."/>
            <person name="Al-Bassam M.M."/>
            <person name="Zengler K."/>
        </authorList>
    </citation>
    <scope>NUCLEOTIDE SEQUENCE</scope>
</reference>
<protein>
    <submittedName>
        <fullName evidence="8">Oxygen-independent coproporphyrinogen iii oxidase</fullName>
    </submittedName>
</protein>
<dbReference type="SUPFAM" id="SSF102114">
    <property type="entry name" value="Radical SAM enzymes"/>
    <property type="match status" value="1"/>
</dbReference>
<dbReference type="GO" id="GO:0002926">
    <property type="term" value="P:tRNA wobble base 5-methoxycarbonylmethyl-2-thiouridinylation"/>
    <property type="evidence" value="ECO:0007669"/>
    <property type="project" value="TreeGrafter"/>
</dbReference>
<keyword evidence="3" id="KW-0949">S-adenosyl-L-methionine</keyword>
<keyword evidence="6" id="KW-0411">Iron-sulfur</keyword>
<evidence type="ECO:0000256" key="4">
    <source>
        <dbReference type="ARBA" id="ARBA00022723"/>
    </source>
</evidence>
<name>A0A0W8E419_9ZZZZ</name>
<keyword evidence="4" id="KW-0479">Metal-binding</keyword>
<dbReference type="GO" id="GO:0003824">
    <property type="term" value="F:catalytic activity"/>
    <property type="evidence" value="ECO:0007669"/>
    <property type="project" value="InterPro"/>
</dbReference>
<proteinExistence type="predicted"/>
<dbReference type="PANTHER" id="PTHR11135:SF0">
    <property type="entry name" value="ELONGATOR COMPLEX PROTEIN 3"/>
    <property type="match status" value="1"/>
</dbReference>
<accession>A0A0W8E419</accession>
<feature type="domain" description="Radical SAM core" evidence="7">
    <location>
        <begin position="1"/>
        <end position="243"/>
    </location>
</feature>
<keyword evidence="2" id="KW-0004">4Fe-4S</keyword>
<dbReference type="InterPro" id="IPR039661">
    <property type="entry name" value="ELP3"/>
</dbReference>
<dbReference type="Gene3D" id="3.80.30.20">
    <property type="entry name" value="tm_1862 like domain"/>
    <property type="match status" value="1"/>
</dbReference>
<dbReference type="AlphaFoldDB" id="A0A0W8E419"/>
<dbReference type="EMBL" id="LNQE01001895">
    <property type="protein sequence ID" value="KUG03075.1"/>
    <property type="molecule type" value="Genomic_DNA"/>
</dbReference>
<dbReference type="CDD" id="cd01335">
    <property type="entry name" value="Radical_SAM"/>
    <property type="match status" value="1"/>
</dbReference>
<evidence type="ECO:0000256" key="3">
    <source>
        <dbReference type="ARBA" id="ARBA00022691"/>
    </source>
</evidence>
<dbReference type="SMART" id="SM00729">
    <property type="entry name" value="Elp3"/>
    <property type="match status" value="1"/>
</dbReference>
<dbReference type="InterPro" id="IPR023404">
    <property type="entry name" value="rSAM_horseshoe"/>
</dbReference>
<evidence type="ECO:0000256" key="2">
    <source>
        <dbReference type="ARBA" id="ARBA00022485"/>
    </source>
</evidence>
<dbReference type="Pfam" id="PF16199">
    <property type="entry name" value="Radical_SAM_C"/>
    <property type="match status" value="1"/>
</dbReference>
<gene>
    <name evidence="8" type="ORF">ASZ90_019536</name>
</gene>
<evidence type="ECO:0000256" key="6">
    <source>
        <dbReference type="ARBA" id="ARBA00023014"/>
    </source>
</evidence>
<evidence type="ECO:0000256" key="5">
    <source>
        <dbReference type="ARBA" id="ARBA00023004"/>
    </source>
</evidence>
<dbReference type="GO" id="GO:0051539">
    <property type="term" value="F:4 iron, 4 sulfur cluster binding"/>
    <property type="evidence" value="ECO:0007669"/>
    <property type="project" value="UniProtKB-KW"/>
</dbReference>
<dbReference type="InterPro" id="IPR007197">
    <property type="entry name" value="rSAM"/>
</dbReference>
<dbReference type="GO" id="GO:0005737">
    <property type="term" value="C:cytoplasm"/>
    <property type="evidence" value="ECO:0007669"/>
    <property type="project" value="TreeGrafter"/>
</dbReference>
<dbReference type="PANTHER" id="PTHR11135">
    <property type="entry name" value="HISTONE ACETYLTRANSFERASE-RELATED"/>
    <property type="match status" value="1"/>
</dbReference>
<dbReference type="GO" id="GO:0046872">
    <property type="term" value="F:metal ion binding"/>
    <property type="evidence" value="ECO:0007669"/>
    <property type="project" value="UniProtKB-KW"/>
</dbReference>
<evidence type="ECO:0000256" key="1">
    <source>
        <dbReference type="ARBA" id="ARBA00001966"/>
    </source>
</evidence>
<dbReference type="InterPro" id="IPR006638">
    <property type="entry name" value="Elp3/MiaA/NifB-like_rSAM"/>
</dbReference>
<sequence>MRHYNIPIFIPHLGCPFNCIFCNQKNIARHEPAPEPSAVPIMVQRALETIPAAAGLEKEVEVAYFGGSFTALDKRLQEHYLWDLQSFLDAGSIDGIRISTRPDFIDHSILRFLLENGVKTIELGVQSLKDEVLESSGRGYTAQTVVNACTMIKEYGFKLGVQLMIGLPGDNYENDMETTIGTVSIAPDMVRIYPVLVIKDTGLEKLYLQGRYTPMGLEEAVSICCEMFLRFQQKGIEVIRMGLHPAEELREEGVVIAGPFHPAFGELVEQEAFKKQARVLLDNYISEKNLYSEVKLYSSYRDLSKMIGQKRTNLSYLNLLDGLPVIKRVQVDEQLRKDELGIGPAGSEEPESKLSRTRFLEIYFQ</sequence>
<dbReference type="InterPro" id="IPR032432">
    <property type="entry name" value="Radical_SAM_C"/>
</dbReference>
<organism evidence="8">
    <name type="scientific">hydrocarbon metagenome</name>
    <dbReference type="NCBI Taxonomy" id="938273"/>
    <lineage>
        <taxon>unclassified sequences</taxon>
        <taxon>metagenomes</taxon>
        <taxon>ecological metagenomes</taxon>
    </lineage>
</organism>
<dbReference type="PROSITE" id="PS51918">
    <property type="entry name" value="RADICAL_SAM"/>
    <property type="match status" value="1"/>
</dbReference>
<dbReference type="SFLD" id="SFLDG01082">
    <property type="entry name" value="B12-binding_domain_containing"/>
    <property type="match status" value="1"/>
</dbReference>
<comment type="caution">
    <text evidence="8">The sequence shown here is derived from an EMBL/GenBank/DDBJ whole genome shotgun (WGS) entry which is preliminary data.</text>
</comment>
<evidence type="ECO:0000259" key="7">
    <source>
        <dbReference type="PROSITE" id="PS51918"/>
    </source>
</evidence>
<dbReference type="SFLD" id="SFLDS00029">
    <property type="entry name" value="Radical_SAM"/>
    <property type="match status" value="1"/>
</dbReference>
<dbReference type="InterPro" id="IPR058240">
    <property type="entry name" value="rSAM_sf"/>
</dbReference>
<dbReference type="SFLD" id="SFLDG01086">
    <property type="entry name" value="elongater_protein-like"/>
    <property type="match status" value="1"/>
</dbReference>
<dbReference type="Pfam" id="PF04055">
    <property type="entry name" value="Radical_SAM"/>
    <property type="match status" value="1"/>
</dbReference>
<keyword evidence="5" id="KW-0408">Iron</keyword>